<name>A0A0K2UM74_LEPSM</name>
<keyword evidence="6" id="KW-0472">Membrane</keyword>
<dbReference type="InterPro" id="IPR005798">
    <property type="entry name" value="Cyt_b/b6_C"/>
</dbReference>
<dbReference type="Gene3D" id="1.10.287.980">
    <property type="entry name" value="plastocyanin oxidoreductase"/>
    <property type="match status" value="1"/>
</dbReference>
<evidence type="ECO:0000256" key="5">
    <source>
        <dbReference type="ARBA" id="ARBA00022989"/>
    </source>
</evidence>
<dbReference type="AlphaFoldDB" id="A0A0K2UM74"/>
<dbReference type="Pfam" id="PF00032">
    <property type="entry name" value="Cytochrom_B_C"/>
    <property type="match status" value="1"/>
</dbReference>
<keyword evidence="2" id="KW-0813">Transport</keyword>
<dbReference type="PROSITE" id="PS51003">
    <property type="entry name" value="CYTB_CTER"/>
    <property type="match status" value="1"/>
</dbReference>
<organism evidence="8">
    <name type="scientific">Lepeophtheirus salmonis</name>
    <name type="common">Salmon louse</name>
    <name type="synonym">Caligus salmonis</name>
    <dbReference type="NCBI Taxonomy" id="72036"/>
    <lineage>
        <taxon>Eukaryota</taxon>
        <taxon>Metazoa</taxon>
        <taxon>Ecdysozoa</taxon>
        <taxon>Arthropoda</taxon>
        <taxon>Crustacea</taxon>
        <taxon>Multicrustacea</taxon>
        <taxon>Hexanauplia</taxon>
        <taxon>Copepoda</taxon>
        <taxon>Siphonostomatoida</taxon>
        <taxon>Caligidae</taxon>
        <taxon>Lepeophtheirus</taxon>
    </lineage>
</organism>
<dbReference type="GO" id="GO:0009055">
    <property type="term" value="F:electron transfer activity"/>
    <property type="evidence" value="ECO:0007669"/>
    <property type="project" value="InterPro"/>
</dbReference>
<feature type="domain" description="Cytochrome b/b6 C-terminal region profile" evidence="7">
    <location>
        <begin position="1"/>
        <end position="50"/>
    </location>
</feature>
<evidence type="ECO:0000313" key="8">
    <source>
        <dbReference type="EMBL" id="CDW39185.1"/>
    </source>
</evidence>
<accession>A0A0K2UM74</accession>
<protein>
    <recommendedName>
        <fullName evidence="7">Cytochrome b/b6 C-terminal region profile domain-containing protein</fullName>
    </recommendedName>
</protein>
<evidence type="ECO:0000256" key="4">
    <source>
        <dbReference type="ARBA" id="ARBA00022982"/>
    </source>
</evidence>
<dbReference type="InterPro" id="IPR036150">
    <property type="entry name" value="Cyt_b/b6_C_sf"/>
</dbReference>
<dbReference type="GO" id="GO:0016020">
    <property type="term" value="C:membrane"/>
    <property type="evidence" value="ECO:0007669"/>
    <property type="project" value="UniProtKB-SubCell"/>
</dbReference>
<evidence type="ECO:0000256" key="3">
    <source>
        <dbReference type="ARBA" id="ARBA00022692"/>
    </source>
</evidence>
<keyword evidence="5" id="KW-1133">Transmembrane helix</keyword>
<dbReference type="GO" id="GO:0022900">
    <property type="term" value="P:electron transport chain"/>
    <property type="evidence" value="ECO:0007669"/>
    <property type="project" value="UniProtKB-UniRule"/>
</dbReference>
<evidence type="ECO:0000256" key="1">
    <source>
        <dbReference type="ARBA" id="ARBA00004141"/>
    </source>
</evidence>
<sequence>MLRMLLNKNRIIAPNFFSLFGAKADLVPDNLFVTPAHIQPEWYFLIDYAI</sequence>
<evidence type="ECO:0000256" key="6">
    <source>
        <dbReference type="ARBA" id="ARBA00023136"/>
    </source>
</evidence>
<comment type="subcellular location">
    <subcellularLocation>
        <location evidence="1">Membrane</location>
        <topology evidence="1">Multi-pass membrane protein</topology>
    </subcellularLocation>
</comment>
<gene>
    <name evidence="8" type="primary">CYTB</name>
</gene>
<keyword evidence="3" id="KW-0812">Transmembrane</keyword>
<reference evidence="8" key="1">
    <citation type="submission" date="2014-05" db="EMBL/GenBank/DDBJ databases">
        <authorList>
            <person name="Chronopoulou M."/>
        </authorList>
    </citation>
    <scope>NUCLEOTIDE SEQUENCE</scope>
    <source>
        <tissue evidence="8">Whole organism</tissue>
    </source>
</reference>
<evidence type="ECO:0000259" key="7">
    <source>
        <dbReference type="PROSITE" id="PS51003"/>
    </source>
</evidence>
<proteinExistence type="predicted"/>
<dbReference type="SUPFAM" id="SSF81648">
    <property type="entry name" value="a domain/subunit of cytochrome bc1 complex (Ubiquinol-cytochrome c reductase)"/>
    <property type="match status" value="1"/>
</dbReference>
<evidence type="ECO:0000256" key="2">
    <source>
        <dbReference type="ARBA" id="ARBA00022448"/>
    </source>
</evidence>
<dbReference type="OrthoDB" id="6377634at2759"/>
<keyword evidence="4" id="KW-0249">Electron transport</keyword>
<dbReference type="EMBL" id="HACA01021824">
    <property type="protein sequence ID" value="CDW39185.1"/>
    <property type="molecule type" value="Transcribed_RNA"/>
</dbReference>
<dbReference type="GO" id="GO:0016491">
    <property type="term" value="F:oxidoreductase activity"/>
    <property type="evidence" value="ECO:0007669"/>
    <property type="project" value="UniProtKB-UniRule"/>
</dbReference>